<name>A0A8X6X518_9ARAC</name>
<evidence type="ECO:0000313" key="3">
    <source>
        <dbReference type="Proteomes" id="UP000886998"/>
    </source>
</evidence>
<accession>A0A8X6X518</accession>
<protein>
    <submittedName>
        <fullName evidence="2">Uncharacterized protein</fullName>
    </submittedName>
</protein>
<gene>
    <name evidence="2" type="ORF">TNIN_236151</name>
</gene>
<evidence type="ECO:0000313" key="2">
    <source>
        <dbReference type="EMBL" id="GFY47167.1"/>
    </source>
</evidence>
<comment type="caution">
    <text evidence="2">The sequence shown here is derived from an EMBL/GenBank/DDBJ whole genome shotgun (WGS) entry which is preliminary data.</text>
</comment>
<feature type="compositionally biased region" description="Basic and acidic residues" evidence="1">
    <location>
        <begin position="36"/>
        <end position="45"/>
    </location>
</feature>
<dbReference type="AlphaFoldDB" id="A0A8X6X518"/>
<reference evidence="2" key="1">
    <citation type="submission" date="2020-08" db="EMBL/GenBank/DDBJ databases">
        <title>Multicomponent nature underlies the extraordinary mechanical properties of spider dragline silk.</title>
        <authorList>
            <person name="Kono N."/>
            <person name="Nakamura H."/>
            <person name="Mori M."/>
            <person name="Yoshida Y."/>
            <person name="Ohtoshi R."/>
            <person name="Malay A.D."/>
            <person name="Moran D.A.P."/>
            <person name="Tomita M."/>
            <person name="Numata K."/>
            <person name="Arakawa K."/>
        </authorList>
    </citation>
    <scope>NUCLEOTIDE SEQUENCE</scope>
</reference>
<evidence type="ECO:0000256" key="1">
    <source>
        <dbReference type="SAM" id="MobiDB-lite"/>
    </source>
</evidence>
<proteinExistence type="predicted"/>
<organism evidence="2 3">
    <name type="scientific">Trichonephila inaurata madagascariensis</name>
    <dbReference type="NCBI Taxonomy" id="2747483"/>
    <lineage>
        <taxon>Eukaryota</taxon>
        <taxon>Metazoa</taxon>
        <taxon>Ecdysozoa</taxon>
        <taxon>Arthropoda</taxon>
        <taxon>Chelicerata</taxon>
        <taxon>Arachnida</taxon>
        <taxon>Araneae</taxon>
        <taxon>Araneomorphae</taxon>
        <taxon>Entelegynae</taxon>
        <taxon>Araneoidea</taxon>
        <taxon>Nephilidae</taxon>
        <taxon>Trichonephila</taxon>
        <taxon>Trichonephila inaurata</taxon>
    </lineage>
</organism>
<feature type="compositionally biased region" description="Basic and acidic residues" evidence="1">
    <location>
        <begin position="19"/>
        <end position="29"/>
    </location>
</feature>
<keyword evidence="3" id="KW-1185">Reference proteome</keyword>
<feature type="region of interest" description="Disordered" evidence="1">
    <location>
        <begin position="14"/>
        <end position="50"/>
    </location>
</feature>
<dbReference type="EMBL" id="BMAV01005788">
    <property type="protein sequence ID" value="GFY47167.1"/>
    <property type="molecule type" value="Genomic_DNA"/>
</dbReference>
<dbReference type="Proteomes" id="UP000886998">
    <property type="component" value="Unassembled WGS sequence"/>
</dbReference>
<sequence>MNCNVSLMQKISPKQKHNNIIDKKYSKKDIWKKKKNSADASEKKSLSQSQQESMILILLRQEEGDKIFSNLLVGTHSLRTSPLFLSRTWFQEESNPLNKGLPSGQAGRFMTRKRYLQLAIH</sequence>